<keyword evidence="2" id="KW-1185">Reference proteome</keyword>
<reference evidence="2" key="2">
    <citation type="submission" date="2019-10" db="EMBL/GenBank/DDBJ databases">
        <title>A de novo genome assembly of a pear dwarfing rootstock.</title>
        <authorList>
            <person name="Wang F."/>
            <person name="Wang J."/>
            <person name="Li S."/>
            <person name="Zhang Y."/>
            <person name="Fang M."/>
            <person name="Ma L."/>
            <person name="Zhao Y."/>
            <person name="Jiang S."/>
        </authorList>
    </citation>
    <scope>NUCLEOTIDE SEQUENCE [LARGE SCALE GENOMIC DNA]</scope>
</reference>
<evidence type="ECO:0000313" key="1">
    <source>
        <dbReference type="EMBL" id="KAB2603615.1"/>
    </source>
</evidence>
<evidence type="ECO:0000313" key="2">
    <source>
        <dbReference type="Proteomes" id="UP000327157"/>
    </source>
</evidence>
<name>A0A5N5FKD8_9ROSA</name>
<protein>
    <submittedName>
        <fullName evidence="1">Uncharacterized protein</fullName>
    </submittedName>
</protein>
<gene>
    <name evidence="1" type="ORF">D8674_004620</name>
</gene>
<sequence>MVNYLTVKICYSPLKFQTINRHGLKARAFILVIYSKTEEQLTVHWATVNCLPLDFIFFTKKP</sequence>
<comment type="caution">
    <text evidence="1">The sequence shown here is derived from an EMBL/GenBank/DDBJ whole genome shotgun (WGS) entry which is preliminary data.</text>
</comment>
<accession>A0A5N5FKD8</accession>
<proteinExistence type="predicted"/>
<dbReference type="Proteomes" id="UP000327157">
    <property type="component" value="Chromosome 10"/>
</dbReference>
<dbReference type="AlphaFoldDB" id="A0A5N5FKD8"/>
<reference evidence="1 2" key="1">
    <citation type="submission" date="2019-09" db="EMBL/GenBank/DDBJ databases">
        <authorList>
            <person name="Ou C."/>
        </authorList>
    </citation>
    <scope>NUCLEOTIDE SEQUENCE [LARGE SCALE GENOMIC DNA]</scope>
    <source>
        <strain evidence="1">S2</strain>
        <tissue evidence="1">Leaf</tissue>
    </source>
</reference>
<organism evidence="1 2">
    <name type="scientific">Pyrus ussuriensis x Pyrus communis</name>
    <dbReference type="NCBI Taxonomy" id="2448454"/>
    <lineage>
        <taxon>Eukaryota</taxon>
        <taxon>Viridiplantae</taxon>
        <taxon>Streptophyta</taxon>
        <taxon>Embryophyta</taxon>
        <taxon>Tracheophyta</taxon>
        <taxon>Spermatophyta</taxon>
        <taxon>Magnoliopsida</taxon>
        <taxon>eudicotyledons</taxon>
        <taxon>Gunneridae</taxon>
        <taxon>Pentapetalae</taxon>
        <taxon>rosids</taxon>
        <taxon>fabids</taxon>
        <taxon>Rosales</taxon>
        <taxon>Rosaceae</taxon>
        <taxon>Amygdaloideae</taxon>
        <taxon>Maleae</taxon>
        <taxon>Pyrus</taxon>
    </lineage>
</organism>
<dbReference type="EMBL" id="SMOL01000695">
    <property type="protein sequence ID" value="KAB2603615.1"/>
    <property type="molecule type" value="Genomic_DNA"/>
</dbReference>
<reference evidence="1 2" key="3">
    <citation type="submission" date="2019-11" db="EMBL/GenBank/DDBJ databases">
        <title>A de novo genome assembly of a pear dwarfing rootstock.</title>
        <authorList>
            <person name="Wang F."/>
            <person name="Wang J."/>
            <person name="Li S."/>
            <person name="Zhang Y."/>
            <person name="Fang M."/>
            <person name="Ma L."/>
            <person name="Zhao Y."/>
            <person name="Jiang S."/>
        </authorList>
    </citation>
    <scope>NUCLEOTIDE SEQUENCE [LARGE SCALE GENOMIC DNA]</scope>
    <source>
        <strain evidence="1">S2</strain>
        <tissue evidence="1">Leaf</tissue>
    </source>
</reference>